<evidence type="ECO:0000256" key="7">
    <source>
        <dbReference type="SAM" id="MobiDB-lite"/>
    </source>
</evidence>
<evidence type="ECO:0000256" key="6">
    <source>
        <dbReference type="ARBA" id="ARBA00023136"/>
    </source>
</evidence>
<dbReference type="FunFam" id="1.20.1720.10:FF:000013">
    <property type="entry name" value="Related to multidrug resistance proteins"/>
    <property type="match status" value="1"/>
</dbReference>
<feature type="transmembrane region" description="Helical" evidence="8">
    <location>
        <begin position="117"/>
        <end position="138"/>
    </location>
</feature>
<dbReference type="Gene3D" id="1.20.1720.10">
    <property type="entry name" value="Multidrug resistance protein D"/>
    <property type="match status" value="1"/>
</dbReference>
<dbReference type="InterPro" id="IPR020846">
    <property type="entry name" value="MFS_dom"/>
</dbReference>
<evidence type="ECO:0000256" key="3">
    <source>
        <dbReference type="ARBA" id="ARBA00022448"/>
    </source>
</evidence>
<feature type="transmembrane region" description="Helical" evidence="8">
    <location>
        <begin position="423"/>
        <end position="441"/>
    </location>
</feature>
<feature type="transmembrane region" description="Helical" evidence="8">
    <location>
        <begin position="150"/>
        <end position="174"/>
    </location>
</feature>
<evidence type="ECO:0000256" key="1">
    <source>
        <dbReference type="ARBA" id="ARBA00004127"/>
    </source>
</evidence>
<dbReference type="Proteomes" id="UP000799302">
    <property type="component" value="Unassembled WGS sequence"/>
</dbReference>
<dbReference type="GO" id="GO:0046943">
    <property type="term" value="F:carboxylic acid transmembrane transporter activity"/>
    <property type="evidence" value="ECO:0007669"/>
    <property type="project" value="UniProtKB-ARBA"/>
</dbReference>
<feature type="transmembrane region" description="Helical" evidence="8">
    <location>
        <begin position="221"/>
        <end position="242"/>
    </location>
</feature>
<dbReference type="AlphaFoldDB" id="A0A6A6U919"/>
<evidence type="ECO:0000313" key="11">
    <source>
        <dbReference type="Proteomes" id="UP000799302"/>
    </source>
</evidence>
<evidence type="ECO:0000256" key="2">
    <source>
        <dbReference type="ARBA" id="ARBA00008335"/>
    </source>
</evidence>
<feature type="compositionally biased region" description="Basic and acidic residues" evidence="7">
    <location>
        <begin position="550"/>
        <end position="561"/>
    </location>
</feature>
<name>A0A6A6U919_9PEZI</name>
<dbReference type="GO" id="GO:0012505">
    <property type="term" value="C:endomembrane system"/>
    <property type="evidence" value="ECO:0007669"/>
    <property type="project" value="UniProtKB-SubCell"/>
</dbReference>
<feature type="transmembrane region" description="Helical" evidence="8">
    <location>
        <begin position="484"/>
        <end position="502"/>
    </location>
</feature>
<feature type="domain" description="Major facilitator superfamily (MFS) profile" evidence="9">
    <location>
        <begin position="27"/>
        <end position="507"/>
    </location>
</feature>
<evidence type="ECO:0000259" key="9">
    <source>
        <dbReference type="PROSITE" id="PS50850"/>
    </source>
</evidence>
<feature type="transmembrane region" description="Helical" evidence="8">
    <location>
        <begin position="377"/>
        <end position="402"/>
    </location>
</feature>
<dbReference type="GO" id="GO:0005886">
    <property type="term" value="C:plasma membrane"/>
    <property type="evidence" value="ECO:0007669"/>
    <property type="project" value="TreeGrafter"/>
</dbReference>
<evidence type="ECO:0000313" key="10">
    <source>
        <dbReference type="EMBL" id="KAF2668749.1"/>
    </source>
</evidence>
<dbReference type="PRINTS" id="PR01036">
    <property type="entry name" value="TCRTETB"/>
</dbReference>
<comment type="subcellular location">
    <subcellularLocation>
        <location evidence="1">Endomembrane system</location>
        <topology evidence="1">Multi-pass membrane protein</topology>
    </subcellularLocation>
</comment>
<dbReference type="PANTHER" id="PTHR23501">
    <property type="entry name" value="MAJOR FACILITATOR SUPERFAMILY"/>
    <property type="match status" value="1"/>
</dbReference>
<dbReference type="InterPro" id="IPR011701">
    <property type="entry name" value="MFS"/>
</dbReference>
<evidence type="ECO:0000256" key="4">
    <source>
        <dbReference type="ARBA" id="ARBA00022692"/>
    </source>
</evidence>
<keyword evidence="11" id="KW-1185">Reference proteome</keyword>
<keyword evidence="4 8" id="KW-0812">Transmembrane</keyword>
<evidence type="ECO:0000256" key="5">
    <source>
        <dbReference type="ARBA" id="ARBA00022989"/>
    </source>
</evidence>
<protein>
    <submittedName>
        <fullName evidence="10">Putative transporter</fullName>
    </submittedName>
</protein>
<dbReference type="PROSITE" id="PS50850">
    <property type="entry name" value="MFS"/>
    <property type="match status" value="1"/>
</dbReference>
<feature type="transmembrane region" description="Helical" evidence="8">
    <location>
        <begin position="248"/>
        <end position="266"/>
    </location>
</feature>
<organism evidence="10 11">
    <name type="scientific">Microthyrium microscopicum</name>
    <dbReference type="NCBI Taxonomy" id="703497"/>
    <lineage>
        <taxon>Eukaryota</taxon>
        <taxon>Fungi</taxon>
        <taxon>Dikarya</taxon>
        <taxon>Ascomycota</taxon>
        <taxon>Pezizomycotina</taxon>
        <taxon>Dothideomycetes</taxon>
        <taxon>Dothideomycetes incertae sedis</taxon>
        <taxon>Microthyriales</taxon>
        <taxon>Microthyriaceae</taxon>
        <taxon>Microthyrium</taxon>
    </lineage>
</organism>
<evidence type="ECO:0000256" key="8">
    <source>
        <dbReference type="SAM" id="Phobius"/>
    </source>
</evidence>
<proteinExistence type="inferred from homology"/>
<reference evidence="10" key="1">
    <citation type="journal article" date="2020" name="Stud. Mycol.">
        <title>101 Dothideomycetes genomes: a test case for predicting lifestyles and emergence of pathogens.</title>
        <authorList>
            <person name="Haridas S."/>
            <person name="Albert R."/>
            <person name="Binder M."/>
            <person name="Bloem J."/>
            <person name="Labutti K."/>
            <person name="Salamov A."/>
            <person name="Andreopoulos B."/>
            <person name="Baker S."/>
            <person name="Barry K."/>
            <person name="Bills G."/>
            <person name="Bluhm B."/>
            <person name="Cannon C."/>
            <person name="Castanera R."/>
            <person name="Culley D."/>
            <person name="Daum C."/>
            <person name="Ezra D."/>
            <person name="Gonzalez J."/>
            <person name="Henrissat B."/>
            <person name="Kuo A."/>
            <person name="Liang C."/>
            <person name="Lipzen A."/>
            <person name="Lutzoni F."/>
            <person name="Magnuson J."/>
            <person name="Mondo S."/>
            <person name="Nolan M."/>
            <person name="Ohm R."/>
            <person name="Pangilinan J."/>
            <person name="Park H.-J."/>
            <person name="Ramirez L."/>
            <person name="Alfaro M."/>
            <person name="Sun H."/>
            <person name="Tritt A."/>
            <person name="Yoshinaga Y."/>
            <person name="Zwiers L.-H."/>
            <person name="Turgeon B."/>
            <person name="Goodwin S."/>
            <person name="Spatafora J."/>
            <person name="Crous P."/>
            <person name="Grigoriev I."/>
        </authorList>
    </citation>
    <scope>NUCLEOTIDE SEQUENCE</scope>
    <source>
        <strain evidence="10">CBS 115976</strain>
    </source>
</reference>
<feature type="transmembrane region" description="Helical" evidence="8">
    <location>
        <begin position="60"/>
        <end position="80"/>
    </location>
</feature>
<feature type="transmembrane region" description="Helical" evidence="8">
    <location>
        <begin position="353"/>
        <end position="371"/>
    </location>
</feature>
<comment type="similarity">
    <text evidence="2">Belongs to the major facilitator superfamily.</text>
</comment>
<dbReference type="Pfam" id="PF07690">
    <property type="entry name" value="MFS_1"/>
    <property type="match status" value="1"/>
</dbReference>
<dbReference type="Gene3D" id="1.20.1250.20">
    <property type="entry name" value="MFS general substrate transporter like domains"/>
    <property type="match status" value="1"/>
</dbReference>
<dbReference type="InterPro" id="IPR036259">
    <property type="entry name" value="MFS_trans_sf"/>
</dbReference>
<feature type="transmembrane region" description="Helical" evidence="8">
    <location>
        <begin position="286"/>
        <end position="311"/>
    </location>
</feature>
<feature type="transmembrane region" description="Helical" evidence="8">
    <location>
        <begin position="180"/>
        <end position="200"/>
    </location>
</feature>
<keyword evidence="6 8" id="KW-0472">Membrane</keyword>
<dbReference type="PANTHER" id="PTHR23501:SF78">
    <property type="entry name" value="MAJOR FACILITATOR SUPERFAMILY (MFS) PROFILE DOMAIN-CONTAINING PROTEIN-RELATED"/>
    <property type="match status" value="1"/>
</dbReference>
<gene>
    <name evidence="10" type="ORF">BT63DRAFT_480124</name>
</gene>
<dbReference type="OrthoDB" id="10021397at2759"/>
<dbReference type="SUPFAM" id="SSF103473">
    <property type="entry name" value="MFS general substrate transporter"/>
    <property type="match status" value="1"/>
</dbReference>
<feature type="transmembrane region" description="Helical" evidence="8">
    <location>
        <begin position="24"/>
        <end position="40"/>
    </location>
</feature>
<feature type="region of interest" description="Disordered" evidence="7">
    <location>
        <begin position="520"/>
        <end position="561"/>
    </location>
</feature>
<dbReference type="FunFam" id="1.20.1250.20:FF:000436">
    <property type="entry name" value="MFS transporter, putative"/>
    <property type="match status" value="1"/>
</dbReference>
<sequence length="577" mass="63276">MNERQRAAEATLHDQENLLPNKQLIFVFGLLAVSLLVMFVDQNGIGQLLPTVAKDLNATATISWAGTSALIGNTVFQVLYGRLSDIFGRKKVYLSALALLSFADLMCGLSKNAPMFYFFRGLAGVAGGGITSLSMMIVSDIVSLERRGKFQGILGSMVGIGNLIGPILAAVFAQKASWRYLFYMLVPLSAICCGVCGYFLPTTMPKGGLKENVKKIDYWGVATASVALILLLIPISGGGAYFEWNSPMVISMLVIGGVFLIAFIIVEWKLAALPMIPLNVFKNPAVAAILVQQFFFGILFYGFIYYLPLYFQNVRRFTPLKSAFMTIPLMVTQSIASICSGQYISRMKRYGECIVMGYVLITLSTSLTTLFGQNTALWKIILILITMGIGNGNVFQPTIIALQAHSPKQQRAIIISIRNFLRCLGGAIGLALCAAVLQNSLRSALPEKFKNLAHSTYSRPDYTQYSEADAVLIQAAYAHASHTVFIFFAPMAACCLLTCLFVRDRGLQRAEEVQAEKDRKEAAQLQAEQQRDTEKALSVHSRSSLPVTGSEKDKEDISVKDDFEIQKPMVAPVAQKM</sequence>
<keyword evidence="5 8" id="KW-1133">Transmembrane helix</keyword>
<keyword evidence="3" id="KW-0813">Transport</keyword>
<dbReference type="EMBL" id="MU004236">
    <property type="protein sequence ID" value="KAF2668749.1"/>
    <property type="molecule type" value="Genomic_DNA"/>
</dbReference>
<accession>A0A6A6U919</accession>
<dbReference type="CDD" id="cd17502">
    <property type="entry name" value="MFS_Azr1_MDR_like"/>
    <property type="match status" value="1"/>
</dbReference>